<dbReference type="eggNOG" id="COG2203">
    <property type="taxonomic scope" value="Bacteria"/>
</dbReference>
<dbReference type="SUPFAM" id="SSF81606">
    <property type="entry name" value="PP2C-like"/>
    <property type="match status" value="1"/>
</dbReference>
<name>H2J505_MARPK</name>
<dbReference type="InterPro" id="IPR036457">
    <property type="entry name" value="PPM-type-like_dom_sf"/>
</dbReference>
<evidence type="ECO:0000259" key="2">
    <source>
        <dbReference type="SMART" id="SM00331"/>
    </source>
</evidence>
<proteinExistence type="predicted"/>
<reference evidence="4" key="2">
    <citation type="submission" date="2012-01" db="EMBL/GenBank/DDBJ databases">
        <title>Complete sequence of chromosome of Marinitoga piezophila KA3.</title>
        <authorList>
            <person name="Lucas S."/>
            <person name="Han J."/>
            <person name="Lapidus A."/>
            <person name="Cheng J.-F."/>
            <person name="Goodwin L."/>
            <person name="Pitluck S."/>
            <person name="Peters L."/>
            <person name="Mikhailova N."/>
            <person name="Teshima H."/>
            <person name="Detter J.C."/>
            <person name="Han C."/>
            <person name="Tapia R."/>
            <person name="Land M."/>
            <person name="Hauser L."/>
            <person name="Kyrpides N."/>
            <person name="Ivanova N."/>
            <person name="Pagani I."/>
            <person name="Jebbar M."/>
            <person name="Vannier P."/>
            <person name="Oger P."/>
            <person name="Cario A."/>
            <person name="Bartlett D."/>
            <person name="Noll K.M."/>
            <person name="Woyke T."/>
        </authorList>
    </citation>
    <scope>NUCLEOTIDE SEQUENCE [LARGE SCALE GENOMIC DNA]</scope>
    <source>
        <strain evidence="4">DSM 14283 / JCM 11233 / KA3</strain>
    </source>
</reference>
<protein>
    <submittedName>
        <fullName evidence="3">Serine phosphatase RsbU, regulator of sigma subunit</fullName>
    </submittedName>
</protein>
<evidence type="ECO:0000313" key="3">
    <source>
        <dbReference type="EMBL" id="AEX86022.1"/>
    </source>
</evidence>
<organism evidence="3 4">
    <name type="scientific">Marinitoga piezophila (strain DSM 14283 / JCM 11233 / KA3)</name>
    <dbReference type="NCBI Taxonomy" id="443254"/>
    <lineage>
        <taxon>Bacteria</taxon>
        <taxon>Thermotogati</taxon>
        <taxon>Thermotogota</taxon>
        <taxon>Thermotogae</taxon>
        <taxon>Petrotogales</taxon>
        <taxon>Petrotogaceae</taxon>
        <taxon>Marinitoga</taxon>
    </lineage>
</organism>
<dbReference type="Pfam" id="PF07228">
    <property type="entry name" value="SpoIIE"/>
    <property type="match status" value="1"/>
</dbReference>
<dbReference type="RefSeq" id="WP_014297093.1">
    <property type="nucleotide sequence ID" value="NC_016751.1"/>
</dbReference>
<dbReference type="GO" id="GO:0016791">
    <property type="term" value="F:phosphatase activity"/>
    <property type="evidence" value="ECO:0007669"/>
    <property type="project" value="TreeGrafter"/>
</dbReference>
<dbReference type="STRING" id="443254.Marpi_1633"/>
<dbReference type="PANTHER" id="PTHR43156:SF2">
    <property type="entry name" value="STAGE II SPORULATION PROTEIN E"/>
    <property type="match status" value="1"/>
</dbReference>
<dbReference type="HOGENOM" id="CLU_000445_43_6_0"/>
<dbReference type="AlphaFoldDB" id="H2J505"/>
<gene>
    <name evidence="3" type="ordered locus">Marpi_1633</name>
</gene>
<evidence type="ECO:0000313" key="4">
    <source>
        <dbReference type="Proteomes" id="UP000007161"/>
    </source>
</evidence>
<dbReference type="SUPFAM" id="SSF55781">
    <property type="entry name" value="GAF domain-like"/>
    <property type="match status" value="1"/>
</dbReference>
<reference evidence="3 4" key="1">
    <citation type="journal article" date="2012" name="J. Bacteriol.">
        <title>Complete Genome Sequence of the Thermophilic, Piezophilic, Heterotrophic Bacterium Marinitoga piezophila KA3.</title>
        <authorList>
            <person name="Lucas S."/>
            <person name="Han J."/>
            <person name="Lapidus A."/>
            <person name="Cheng J.F."/>
            <person name="Goodwin L.A."/>
            <person name="Pitluck S."/>
            <person name="Peters L."/>
            <person name="Mikhailova N."/>
            <person name="Teshima H."/>
            <person name="Detter J.C."/>
            <person name="Han C."/>
            <person name="Tapia R."/>
            <person name="Land M."/>
            <person name="Hauser L."/>
            <person name="Kyrpides N.C."/>
            <person name="Ivanova N."/>
            <person name="Pagani I."/>
            <person name="Vannier P."/>
            <person name="Oger P."/>
            <person name="Bartlett D.H."/>
            <person name="Noll K.M."/>
            <person name="Woyke T."/>
            <person name="Jebbar M."/>
        </authorList>
    </citation>
    <scope>NUCLEOTIDE SEQUENCE [LARGE SCALE GENOMIC DNA]</scope>
    <source>
        <strain evidence="4">DSM 14283 / JCM 11233 / KA3</strain>
    </source>
</reference>
<dbReference type="KEGG" id="mpz:Marpi_1633"/>
<dbReference type="InterPro" id="IPR052016">
    <property type="entry name" value="Bact_Sigma-Reg"/>
</dbReference>
<feature type="domain" description="PPM-type phosphatase" evidence="2">
    <location>
        <begin position="253"/>
        <end position="468"/>
    </location>
</feature>
<sequence length="470" mass="54511">MDKSTQYGLEIYNKLNEKLAYYKKEDQPKDLEEIKKRIEVLIDVLFEEGESYRTQLEEFSLQLEAQVEELSKLYEELTAVLDIGKILNETLDPHGSMESIIKRIKDIISYNDIIVGEFSDFPPRKDFSILHADFTILDFEKTVQIIDYLNAEGKIKPIILEKHPITHEEVPIMFIPIESRMKVWGFFLFYGSSKGLFTAGNRKIMESVAEQIAFSYDTLDFLNKKIEQEKLEEQLRIASEIQQSLLPKTLPEFENVDIHAFYRPAYDIGGDYYDVVKMDDDKAFLVLADVSGKSVPAALIMTSFRSILRHELESNNDLTTIVYKLNNYISKEIPQDRFVTAIFIILDYKEKKLEMINCGHNPTLIIKDGELLSFEAEYMPVGIMDGFFFESQTLEYENEINIAIYTDGITEARNMEKEEFELERLTELFVKSRELSSKETLERIIKKLDEFVGGAPQHDDTTIMIVKSKV</sequence>
<dbReference type="eggNOG" id="COG2208">
    <property type="taxonomic scope" value="Bacteria"/>
</dbReference>
<keyword evidence="1" id="KW-0378">Hydrolase</keyword>
<evidence type="ECO:0000256" key="1">
    <source>
        <dbReference type="ARBA" id="ARBA00022801"/>
    </source>
</evidence>
<dbReference type="EMBL" id="CP003257">
    <property type="protein sequence ID" value="AEX86022.1"/>
    <property type="molecule type" value="Genomic_DNA"/>
</dbReference>
<accession>H2J505</accession>
<dbReference type="InterPro" id="IPR001932">
    <property type="entry name" value="PPM-type_phosphatase-like_dom"/>
</dbReference>
<dbReference type="SMART" id="SM00331">
    <property type="entry name" value="PP2C_SIG"/>
    <property type="match status" value="1"/>
</dbReference>
<dbReference type="PANTHER" id="PTHR43156">
    <property type="entry name" value="STAGE II SPORULATION PROTEIN E-RELATED"/>
    <property type="match status" value="1"/>
</dbReference>
<dbReference type="Gene3D" id="3.60.40.10">
    <property type="entry name" value="PPM-type phosphatase domain"/>
    <property type="match status" value="1"/>
</dbReference>
<dbReference type="Proteomes" id="UP000007161">
    <property type="component" value="Chromosome"/>
</dbReference>
<dbReference type="OrthoDB" id="311592at2"/>
<keyword evidence="4" id="KW-1185">Reference proteome</keyword>